<dbReference type="OrthoDB" id="67700at2759"/>
<feature type="compositionally biased region" description="Low complexity" evidence="5">
    <location>
        <begin position="1027"/>
        <end position="1044"/>
    </location>
</feature>
<dbReference type="PANTHER" id="PTHR47666">
    <property type="entry name" value="PROTEIN VASCULAR ASSOCIATED DEATH 1, CHLOROPLASTIC"/>
    <property type="match status" value="1"/>
</dbReference>
<feature type="signal peptide" evidence="6">
    <location>
        <begin position="1"/>
        <end position="18"/>
    </location>
</feature>
<dbReference type="SMART" id="SM00694">
    <property type="entry name" value="DysFC"/>
    <property type="match status" value="1"/>
</dbReference>
<dbReference type="Proteomes" id="UP000794436">
    <property type="component" value="Unassembled WGS sequence"/>
</dbReference>
<dbReference type="PROSITE" id="PS50003">
    <property type="entry name" value="PH_DOMAIN"/>
    <property type="match status" value="1"/>
</dbReference>
<dbReference type="SMART" id="SM00233">
    <property type="entry name" value="PH"/>
    <property type="match status" value="1"/>
</dbReference>
<evidence type="ECO:0000256" key="4">
    <source>
        <dbReference type="ARBA" id="ARBA00023136"/>
    </source>
</evidence>
<dbReference type="InterPro" id="IPR031968">
    <property type="entry name" value="VASt"/>
</dbReference>
<evidence type="ECO:0000256" key="3">
    <source>
        <dbReference type="ARBA" id="ARBA00022989"/>
    </source>
</evidence>
<dbReference type="InterPro" id="IPR001849">
    <property type="entry name" value="PH_domain"/>
</dbReference>
<proteinExistence type="predicted"/>
<feature type="domain" description="VASt" evidence="8">
    <location>
        <begin position="650"/>
        <end position="830"/>
    </location>
</feature>
<keyword evidence="4" id="KW-0472">Membrane</keyword>
<dbReference type="GO" id="GO:0098588">
    <property type="term" value="C:bounding membrane of organelle"/>
    <property type="evidence" value="ECO:0007669"/>
    <property type="project" value="UniProtKB-ARBA"/>
</dbReference>
<evidence type="ECO:0000256" key="6">
    <source>
        <dbReference type="SAM" id="SignalP"/>
    </source>
</evidence>
<dbReference type="SMART" id="SM00693">
    <property type="entry name" value="DysFN"/>
    <property type="match status" value="1"/>
</dbReference>
<evidence type="ECO:0000259" key="7">
    <source>
        <dbReference type="PROSITE" id="PS50003"/>
    </source>
</evidence>
<feature type="domain" description="PH" evidence="7">
    <location>
        <begin position="148"/>
        <end position="249"/>
    </location>
</feature>
<evidence type="ECO:0000256" key="5">
    <source>
        <dbReference type="SAM" id="MobiDB-lite"/>
    </source>
</evidence>
<protein>
    <submittedName>
        <fullName evidence="9">Uncharacterized protein</fullName>
    </submittedName>
</protein>
<dbReference type="Pfam" id="PF16016">
    <property type="entry name" value="VASt"/>
    <property type="match status" value="2"/>
</dbReference>
<reference evidence="9" key="1">
    <citation type="submission" date="2019-03" db="EMBL/GenBank/DDBJ databases">
        <title>Long read genome sequence of the mycoparasitic Pythium oligandrum ATCC 38472 isolated from sugarbeet rhizosphere.</title>
        <authorList>
            <person name="Gaulin E."/>
        </authorList>
    </citation>
    <scope>NUCLEOTIDE SEQUENCE</scope>
    <source>
        <strain evidence="9">ATCC 38472_TT</strain>
    </source>
</reference>
<sequence length="1044" mass="115604">MLRFLPGLVAAMAVVVHADDAMDTTLPVCVQPAATSEYQHFVDLFMIISVGISSLIVLFRILSRPPNAAAAGGNARQTPPSRVTLSNAAALRSASYPALPVGKRGSANPKERLDTLLPRRSSYFSLPFFSDSIANKQDFIESLIELGDDQLDGWLLVKRATQRGKAWKKRFVIVDENGRIKYFQNADAARKNVNTKGSLMVYAVKPADPMEFGANTLEVRGTLGGKYIFRAENEMMARKWLVVLTKRAIQVRVPGRIDSNPSIGVLSRDAAQESTTGEANTLPMKSHALEAFVEDMTYGKEAPLRQFYVVVKFKSELHDHSHVPVGQTIPKPCDKGAVNWQEKLAWHFQDHLCNECEECRAIGSTTGSFKGVPDVMILHVYEVHLRYLTTKIGQVAISLKELFGFLGMKEGSIKCTWPVISSNDAVLGQLTLRLQYNVDLAGGAALQPFLVTTDSERELIGEYEVHPSIKTCAEFFDLFYANGTTDRWQAYWKARGDTEIEVGEWSESREYGGQVREQTFRSLTNASIGPSSTMATTTQHVTFSDVSQLEGDSFIIESRNFLHDIPYGDCFTVEQVFVVERGASGAFVVKVYLGIPFSKGCMFKSKIISATREGVTHSNRLMFDELNKTVENGGGSIAGPSKPFLVSAEDERQLLGEYELPPSILTVSQFFDLFYANDTLTRWQALYKETGDCDHEVEPWKDGGEYGGLVRTIKFRAQNNAALGPPSTAATTENRVVLPKEGEGAENRLVLETKMALHDIPFGDTFTVETQYVIEGKDANTPLVARVYAAIPFSKSTMFKGKITSATKDGVIKSTKQIFDYFRKVMEGEASGVSVATPGSEPVMQRVSLEQRLSNVSVSSAKEVALTGRRSSTHSESEIRSAPPQRFRLARLNSTLDGVALEEIFENQRVSLFGKWGPNHLLPTDRARFSNRVGNQSMSFEQVSLPPHWVWTSPWKIDKSYTECDEEGWSYATDFPRFKTHLARGKSSNRRLGASVRRRRWIRMMAYVPPEGTNGNSSDIESDAIMSAPSSASNSPTASSALST</sequence>
<dbReference type="SUPFAM" id="SSF50729">
    <property type="entry name" value="PH domain-like"/>
    <property type="match status" value="1"/>
</dbReference>
<comment type="subcellular location">
    <subcellularLocation>
        <location evidence="1">Membrane</location>
    </subcellularLocation>
</comment>
<dbReference type="Gene3D" id="2.30.29.30">
    <property type="entry name" value="Pleckstrin-homology domain (PH domain)/Phosphotyrosine-binding domain (PTB)"/>
    <property type="match status" value="1"/>
</dbReference>
<dbReference type="AlphaFoldDB" id="A0A8K1CS84"/>
<accession>A0A8K1CS84</accession>
<evidence type="ECO:0000313" key="9">
    <source>
        <dbReference type="EMBL" id="TMW68886.1"/>
    </source>
</evidence>
<dbReference type="Pfam" id="PF06398">
    <property type="entry name" value="Pex24p"/>
    <property type="match status" value="1"/>
</dbReference>
<evidence type="ECO:0000256" key="1">
    <source>
        <dbReference type="ARBA" id="ARBA00004370"/>
    </source>
</evidence>
<feature type="region of interest" description="Disordered" evidence="5">
    <location>
        <begin position="1010"/>
        <end position="1044"/>
    </location>
</feature>
<keyword evidence="3" id="KW-1133">Transmembrane helix</keyword>
<organism evidence="9 10">
    <name type="scientific">Pythium oligandrum</name>
    <name type="common">Mycoparasitic fungus</name>
    <dbReference type="NCBI Taxonomy" id="41045"/>
    <lineage>
        <taxon>Eukaryota</taxon>
        <taxon>Sar</taxon>
        <taxon>Stramenopiles</taxon>
        <taxon>Oomycota</taxon>
        <taxon>Peronosporomycetes</taxon>
        <taxon>Pythiales</taxon>
        <taxon>Pythiaceae</taxon>
        <taxon>Pythium</taxon>
    </lineage>
</organism>
<feature type="chain" id="PRO_5035432480" evidence="6">
    <location>
        <begin position="19"/>
        <end position="1044"/>
    </location>
</feature>
<dbReference type="PROSITE" id="PS51778">
    <property type="entry name" value="VAST"/>
    <property type="match status" value="2"/>
</dbReference>
<keyword evidence="6" id="KW-0732">Signal</keyword>
<feature type="domain" description="VASt" evidence="8">
    <location>
        <begin position="455"/>
        <end position="634"/>
    </location>
</feature>
<dbReference type="InterPro" id="IPR010482">
    <property type="entry name" value="TECPR1-like_DysF"/>
</dbReference>
<dbReference type="InterPro" id="IPR006614">
    <property type="entry name" value="Peroxin/Ferlin"/>
</dbReference>
<dbReference type="EMBL" id="SPLM01000001">
    <property type="protein sequence ID" value="TMW68886.1"/>
    <property type="molecule type" value="Genomic_DNA"/>
</dbReference>
<keyword evidence="2" id="KW-0812">Transmembrane</keyword>
<dbReference type="InterPro" id="IPR011993">
    <property type="entry name" value="PH-like_dom_sf"/>
</dbReference>
<evidence type="ECO:0000313" key="10">
    <source>
        <dbReference type="Proteomes" id="UP000794436"/>
    </source>
</evidence>
<dbReference type="Pfam" id="PF00169">
    <property type="entry name" value="PH"/>
    <property type="match status" value="1"/>
</dbReference>
<keyword evidence="10" id="KW-1185">Reference proteome</keyword>
<name>A0A8K1CS84_PYTOL</name>
<comment type="caution">
    <text evidence="9">The sequence shown here is derived from an EMBL/GenBank/DDBJ whole genome shotgun (WGS) entry which is preliminary data.</text>
</comment>
<gene>
    <name evidence="9" type="ORF">Poli38472_001042</name>
</gene>
<evidence type="ECO:0000256" key="2">
    <source>
        <dbReference type="ARBA" id="ARBA00022692"/>
    </source>
</evidence>
<dbReference type="GO" id="GO:0005737">
    <property type="term" value="C:cytoplasm"/>
    <property type="evidence" value="ECO:0007669"/>
    <property type="project" value="UniProtKB-ARBA"/>
</dbReference>
<dbReference type="CDD" id="cd00821">
    <property type="entry name" value="PH"/>
    <property type="match status" value="1"/>
</dbReference>
<evidence type="ECO:0000259" key="8">
    <source>
        <dbReference type="PROSITE" id="PS51778"/>
    </source>
</evidence>
<dbReference type="PANTHER" id="PTHR47666:SF1">
    <property type="entry name" value="PROTEIN VASCULAR ASSOCIATED DEATH 1, CHLOROPLASTIC"/>
    <property type="match status" value="1"/>
</dbReference>